<keyword evidence="1" id="KW-0472">Membrane</keyword>
<protein>
    <submittedName>
        <fullName evidence="2">Uncharacterized protein</fullName>
    </submittedName>
</protein>
<feature type="transmembrane region" description="Helical" evidence="1">
    <location>
        <begin position="75"/>
        <end position="93"/>
    </location>
</feature>
<organism evidence="2">
    <name type="scientific">Cacopsylla melanoneura</name>
    <dbReference type="NCBI Taxonomy" id="428564"/>
    <lineage>
        <taxon>Eukaryota</taxon>
        <taxon>Metazoa</taxon>
        <taxon>Ecdysozoa</taxon>
        <taxon>Arthropoda</taxon>
        <taxon>Hexapoda</taxon>
        <taxon>Insecta</taxon>
        <taxon>Pterygota</taxon>
        <taxon>Neoptera</taxon>
        <taxon>Paraneoptera</taxon>
        <taxon>Hemiptera</taxon>
        <taxon>Sternorrhyncha</taxon>
        <taxon>Psylloidea</taxon>
        <taxon>Psyllidae</taxon>
        <taxon>Psyllinae</taxon>
        <taxon>Cacopsylla</taxon>
    </lineage>
</organism>
<evidence type="ECO:0000256" key="1">
    <source>
        <dbReference type="SAM" id="Phobius"/>
    </source>
</evidence>
<evidence type="ECO:0000313" key="2">
    <source>
        <dbReference type="EMBL" id="CAG6689988.1"/>
    </source>
</evidence>
<sequence length="141" mass="16104">MWTPRGSRGSVLCLYFLQLVMIGGRGGLPYLPFWREILCQSVLNEGNCARLPRAFTYNLYKSRYPPMKKMSISRFQYVSNSVTCVLILLAGALRGTRPTYILCYCLQVGLRAVEVWLYSEPGMNCGKMFSVGLFWFKKAMS</sequence>
<proteinExistence type="predicted"/>
<keyword evidence="1" id="KW-0812">Transmembrane</keyword>
<reference evidence="2" key="1">
    <citation type="submission" date="2021-05" db="EMBL/GenBank/DDBJ databases">
        <authorList>
            <person name="Alioto T."/>
            <person name="Alioto T."/>
            <person name="Gomez Garrido J."/>
        </authorList>
    </citation>
    <scope>NUCLEOTIDE SEQUENCE</scope>
</reference>
<dbReference type="AlphaFoldDB" id="A0A8D8XC37"/>
<dbReference type="EMBL" id="HBUF01294965">
    <property type="protein sequence ID" value="CAG6689988.1"/>
    <property type="molecule type" value="Transcribed_RNA"/>
</dbReference>
<name>A0A8D8XC37_9HEMI</name>
<accession>A0A8D8XC37</accession>
<keyword evidence="1" id="KW-1133">Transmembrane helix</keyword>